<protein>
    <submittedName>
        <fullName evidence="1">Putative peptide zinc metalloprotease protein</fullName>
    </submittedName>
</protein>
<reference evidence="2" key="1">
    <citation type="submission" date="2016-10" db="EMBL/GenBank/DDBJ databases">
        <authorList>
            <person name="Varghese N."/>
            <person name="Submissions S."/>
        </authorList>
    </citation>
    <scope>NUCLEOTIDE SEQUENCE [LARGE SCALE GENOMIC DNA]</scope>
    <source>
        <strain evidence="2">DSM 173</strain>
    </source>
</reference>
<proteinExistence type="predicted"/>
<dbReference type="EMBL" id="FNOW01000025">
    <property type="protein sequence ID" value="SDY03904.1"/>
    <property type="molecule type" value="Genomic_DNA"/>
</dbReference>
<dbReference type="GO" id="GO:0008237">
    <property type="term" value="F:metallopeptidase activity"/>
    <property type="evidence" value="ECO:0007669"/>
    <property type="project" value="UniProtKB-KW"/>
</dbReference>
<organism evidence="1 2">
    <name type="scientific">Allochromatium warmingii</name>
    <name type="common">Chromatium warmingii</name>
    <dbReference type="NCBI Taxonomy" id="61595"/>
    <lineage>
        <taxon>Bacteria</taxon>
        <taxon>Pseudomonadati</taxon>
        <taxon>Pseudomonadota</taxon>
        <taxon>Gammaproteobacteria</taxon>
        <taxon>Chromatiales</taxon>
        <taxon>Chromatiaceae</taxon>
        <taxon>Allochromatium</taxon>
    </lineage>
</organism>
<accession>A0A1H3GN21</accession>
<keyword evidence="2" id="KW-1185">Reference proteome</keyword>
<dbReference type="STRING" id="61595.SAMN05421644_12546"/>
<dbReference type="Proteomes" id="UP000198672">
    <property type="component" value="Unassembled WGS sequence"/>
</dbReference>
<dbReference type="RefSeq" id="WP_177169034.1">
    <property type="nucleotide sequence ID" value="NZ_FNOW01000025.1"/>
</dbReference>
<keyword evidence="1" id="KW-0482">Metalloprotease</keyword>
<dbReference type="GO" id="GO:0006508">
    <property type="term" value="P:proteolysis"/>
    <property type="evidence" value="ECO:0007669"/>
    <property type="project" value="UniProtKB-KW"/>
</dbReference>
<sequence length="161" mass="17821">MRGLDSGEEYRAALERQRALHLAEQRAQQDERARLILTAPFAGQLVDIDPELAAGVWVNPQTALAWLIASDAWQVELFVDQDDLARIELGADVRFYIEGEALYPMRGQVIDIATTRTAALPLDLLSSEHGGPIPLIPNATAPTPRDALYRIRVALADRPRT</sequence>
<evidence type="ECO:0000313" key="1">
    <source>
        <dbReference type="EMBL" id="SDY03904.1"/>
    </source>
</evidence>
<gene>
    <name evidence="1" type="ORF">SAMN05421644_12546</name>
</gene>
<keyword evidence="1" id="KW-0378">Hydrolase</keyword>
<name>A0A1H3GN21_ALLWA</name>
<evidence type="ECO:0000313" key="2">
    <source>
        <dbReference type="Proteomes" id="UP000198672"/>
    </source>
</evidence>
<dbReference type="AlphaFoldDB" id="A0A1H3GN21"/>
<keyword evidence="1" id="KW-0645">Protease</keyword>